<gene>
    <name evidence="6" type="ORF">CHR53_15675</name>
</gene>
<evidence type="ECO:0000256" key="4">
    <source>
        <dbReference type="ARBA" id="ARBA00022840"/>
    </source>
</evidence>
<dbReference type="PROSITE" id="PS00211">
    <property type="entry name" value="ABC_TRANSPORTER_1"/>
    <property type="match status" value="1"/>
</dbReference>
<dbReference type="NCBIfam" id="NF008453">
    <property type="entry name" value="PRK11308.1"/>
    <property type="match status" value="1"/>
</dbReference>
<dbReference type="OrthoDB" id="9802264at2"/>
<dbReference type="InterPro" id="IPR050319">
    <property type="entry name" value="ABC_transp_ATP-bind"/>
</dbReference>
<dbReference type="GO" id="GO:0005524">
    <property type="term" value="F:ATP binding"/>
    <property type="evidence" value="ECO:0007669"/>
    <property type="project" value="UniProtKB-KW"/>
</dbReference>
<dbReference type="InterPro" id="IPR017871">
    <property type="entry name" value="ABC_transporter-like_CS"/>
</dbReference>
<dbReference type="GO" id="GO:0015833">
    <property type="term" value="P:peptide transport"/>
    <property type="evidence" value="ECO:0007669"/>
    <property type="project" value="InterPro"/>
</dbReference>
<keyword evidence="7" id="KW-1185">Reference proteome</keyword>
<keyword evidence="2" id="KW-0813">Transport</keyword>
<dbReference type="InterPro" id="IPR003439">
    <property type="entry name" value="ABC_transporter-like_ATP-bd"/>
</dbReference>
<dbReference type="PANTHER" id="PTHR43776:SF7">
    <property type="entry name" value="D,D-DIPEPTIDE TRANSPORT ATP-BINDING PROTEIN DDPF-RELATED"/>
    <property type="match status" value="1"/>
</dbReference>
<organism evidence="6 7">
    <name type="scientific">Neobacillus mesonae</name>
    <dbReference type="NCBI Taxonomy" id="1193713"/>
    <lineage>
        <taxon>Bacteria</taxon>
        <taxon>Bacillati</taxon>
        <taxon>Bacillota</taxon>
        <taxon>Bacilli</taxon>
        <taxon>Bacillales</taxon>
        <taxon>Bacillaceae</taxon>
        <taxon>Neobacillus</taxon>
    </lineage>
</organism>
<dbReference type="EMBL" id="CP022572">
    <property type="protein sequence ID" value="AZU62588.1"/>
    <property type="molecule type" value="Genomic_DNA"/>
</dbReference>
<dbReference type="PANTHER" id="PTHR43776">
    <property type="entry name" value="TRANSPORT ATP-BINDING PROTEIN"/>
    <property type="match status" value="1"/>
</dbReference>
<evidence type="ECO:0000256" key="1">
    <source>
        <dbReference type="ARBA" id="ARBA00005417"/>
    </source>
</evidence>
<reference evidence="6 7" key="1">
    <citation type="submission" date="2017-07" db="EMBL/GenBank/DDBJ databases">
        <title>The complete genome sequence of Bacillus mesonae strain H20-5, an efficient strain improving plant abiotic stress resistance.</title>
        <authorList>
            <person name="Kim S.Y."/>
            <person name="Song H."/>
            <person name="Sang M.K."/>
            <person name="Weon H.-Y."/>
            <person name="Song J."/>
        </authorList>
    </citation>
    <scope>NUCLEOTIDE SEQUENCE [LARGE SCALE GENOMIC DNA]</scope>
    <source>
        <strain evidence="6 7">H20-5</strain>
    </source>
</reference>
<keyword evidence="3" id="KW-0547">Nucleotide-binding</keyword>
<accession>A0A3Q9QT42</accession>
<dbReference type="GO" id="GO:0016887">
    <property type="term" value="F:ATP hydrolysis activity"/>
    <property type="evidence" value="ECO:0007669"/>
    <property type="project" value="InterPro"/>
</dbReference>
<dbReference type="InterPro" id="IPR027417">
    <property type="entry name" value="P-loop_NTPase"/>
</dbReference>
<sequence length="321" mass="35960">MKQTLVEIKNLKKYYSSKKSVLSRAVSHVKAVDGLNFSILKGETLSLVGESGCGKSTTGRAILQLQPPTEGEVLFEGENLVGMNTAKMKKYRRNMQMVFQDPYASLDPRLTVGEIIAEPLKIHKIGSNKEKNQRVEELLDTVGLNSYHAKRYPHEFSGGQRQRIGIARALALNPKFIVADEPVSALDVSIQSQIVNLFQDLQERLNLTYLFISHDLSVVKHISDRVAVMYLGKIVELGDKKELFQNPMHPYTKALLSAVPLPNPDVRRERIMLKGDVPSPSNPPNGCTFHSRCSACMDICRTAKPEFKEVEGRLIACHLYQ</sequence>
<dbReference type="PROSITE" id="PS50893">
    <property type="entry name" value="ABC_TRANSPORTER_2"/>
    <property type="match status" value="1"/>
</dbReference>
<dbReference type="NCBIfam" id="TIGR01727">
    <property type="entry name" value="oligo_HPY"/>
    <property type="match status" value="1"/>
</dbReference>
<protein>
    <submittedName>
        <fullName evidence="6">Dipeptide/oligopeptide/nickel ABC transporter ATP-binding protein</fullName>
    </submittedName>
</protein>
<dbReference type="FunFam" id="3.40.50.300:FF:000016">
    <property type="entry name" value="Oligopeptide ABC transporter ATP-binding component"/>
    <property type="match status" value="1"/>
</dbReference>
<dbReference type="Pfam" id="PF00005">
    <property type="entry name" value="ABC_tran"/>
    <property type="match status" value="1"/>
</dbReference>
<evidence type="ECO:0000259" key="5">
    <source>
        <dbReference type="PROSITE" id="PS50893"/>
    </source>
</evidence>
<dbReference type="AlphaFoldDB" id="A0A3Q9QT42"/>
<name>A0A3Q9QT42_9BACI</name>
<dbReference type="RefSeq" id="WP_127487349.1">
    <property type="nucleotide sequence ID" value="NZ_CP022572.1"/>
</dbReference>
<dbReference type="KEGG" id="nmk:CHR53_15675"/>
<keyword evidence="4 6" id="KW-0067">ATP-binding</keyword>
<dbReference type="Pfam" id="PF08352">
    <property type="entry name" value="oligo_HPY"/>
    <property type="match status" value="1"/>
</dbReference>
<dbReference type="SMART" id="SM00382">
    <property type="entry name" value="AAA"/>
    <property type="match status" value="1"/>
</dbReference>
<dbReference type="GO" id="GO:0055085">
    <property type="term" value="P:transmembrane transport"/>
    <property type="evidence" value="ECO:0007669"/>
    <property type="project" value="UniProtKB-ARBA"/>
</dbReference>
<evidence type="ECO:0000256" key="3">
    <source>
        <dbReference type="ARBA" id="ARBA00022741"/>
    </source>
</evidence>
<evidence type="ECO:0000313" key="6">
    <source>
        <dbReference type="EMBL" id="AZU62588.1"/>
    </source>
</evidence>
<evidence type="ECO:0000313" key="7">
    <source>
        <dbReference type="Proteomes" id="UP000282892"/>
    </source>
</evidence>
<proteinExistence type="inferred from homology"/>
<comment type="similarity">
    <text evidence="1">Belongs to the ABC transporter superfamily.</text>
</comment>
<dbReference type="CDD" id="cd03257">
    <property type="entry name" value="ABC_NikE_OppD_transporters"/>
    <property type="match status" value="1"/>
</dbReference>
<dbReference type="Proteomes" id="UP000282892">
    <property type="component" value="Chromosome"/>
</dbReference>
<dbReference type="InterPro" id="IPR003593">
    <property type="entry name" value="AAA+_ATPase"/>
</dbReference>
<dbReference type="InterPro" id="IPR013563">
    <property type="entry name" value="Oligopep_ABC_C"/>
</dbReference>
<dbReference type="SUPFAM" id="SSF52540">
    <property type="entry name" value="P-loop containing nucleoside triphosphate hydrolases"/>
    <property type="match status" value="1"/>
</dbReference>
<evidence type="ECO:0000256" key="2">
    <source>
        <dbReference type="ARBA" id="ARBA00022448"/>
    </source>
</evidence>
<dbReference type="Gene3D" id="3.40.50.300">
    <property type="entry name" value="P-loop containing nucleotide triphosphate hydrolases"/>
    <property type="match status" value="1"/>
</dbReference>
<feature type="domain" description="ABC transporter" evidence="5">
    <location>
        <begin position="6"/>
        <end position="256"/>
    </location>
</feature>